<organism evidence="2">
    <name type="scientific">Leptospira borgpetersenii serovar Ballum</name>
    <dbReference type="NCBI Taxonomy" id="280505"/>
    <lineage>
        <taxon>Bacteria</taxon>
        <taxon>Pseudomonadati</taxon>
        <taxon>Spirochaetota</taxon>
        <taxon>Spirochaetia</taxon>
        <taxon>Leptospirales</taxon>
        <taxon>Leptospiraceae</taxon>
        <taxon>Leptospira</taxon>
    </lineage>
</organism>
<evidence type="ECO:0000313" key="2">
    <source>
        <dbReference type="EMBL" id="ALO24562.1"/>
    </source>
</evidence>
<evidence type="ECO:0000256" key="1">
    <source>
        <dbReference type="ARBA" id="ARBA00006484"/>
    </source>
</evidence>
<dbReference type="AlphaFoldDB" id="A0A0E3AX59"/>
<name>A0A0E3AX59_LEPBO</name>
<evidence type="ECO:0000313" key="3">
    <source>
        <dbReference type="Proteomes" id="UP000058857"/>
    </source>
</evidence>
<dbReference type="Pfam" id="PF00106">
    <property type="entry name" value="adh_short"/>
    <property type="match status" value="1"/>
</dbReference>
<dbReference type="PRINTS" id="PR00081">
    <property type="entry name" value="GDHRDH"/>
</dbReference>
<dbReference type="EMBL" id="CP012029">
    <property type="protein sequence ID" value="ALO24562.1"/>
    <property type="molecule type" value="Genomic_DNA"/>
</dbReference>
<reference evidence="2 3" key="1">
    <citation type="journal article" date="2015" name="PLoS Negl. Trop. Dis.">
        <title>Distribution of Plasmids in Distinct Leptospira Pathogenic Species.</title>
        <authorList>
            <person name="Wang Y."/>
            <person name="Zhuang X."/>
            <person name="Zhong Y."/>
            <person name="Zhang C."/>
            <person name="Zhang Y."/>
            <person name="Zeng L."/>
            <person name="Zhu Y."/>
            <person name="He P."/>
            <person name="Dong K."/>
            <person name="Pal U."/>
            <person name="Guo X."/>
            <person name="Qin J."/>
        </authorList>
    </citation>
    <scope>NUCLEOTIDE SEQUENCE [LARGE SCALE GENOMIC DNA]</scope>
    <source>
        <strain evidence="2 3">56604</strain>
    </source>
</reference>
<dbReference type="InterPro" id="IPR036291">
    <property type="entry name" value="NAD(P)-bd_dom_sf"/>
</dbReference>
<dbReference type="RefSeq" id="WP_002741131.1">
    <property type="nucleotide sequence ID" value="NZ_CP012029.1"/>
</dbReference>
<sequence>MKTNSEPNNLLAIVTGSSKGIGKAISEFLISEGYKVIGISRTKPKSTLLENSPLYRHVVLDLSDTKEIRLRLSNILKEEPPLKILVNNAGFGNFSPHEEIPFEELEKMLTVNFVSPILITKLFLRDLKKNGGWIIQIHSIAALKESARGAAYAGTKAGLRHFGLNLFEETRKSGVKFMSINPDISDTEFYDFLDFEKDSDPASYLNVSEILSAFGHALSSPENLGFIEITIRPKYHRVSKKPFVRKNQSETFLRKNKDDMKLFEEEKQN</sequence>
<dbReference type="CDD" id="cd05233">
    <property type="entry name" value="SDR_c"/>
    <property type="match status" value="1"/>
</dbReference>
<dbReference type="Proteomes" id="UP000058857">
    <property type="component" value="Chromosome 1"/>
</dbReference>
<dbReference type="PANTHER" id="PTHR42879:SF2">
    <property type="entry name" value="3-OXOACYL-[ACYL-CARRIER-PROTEIN] REDUCTASE FABG"/>
    <property type="match status" value="1"/>
</dbReference>
<dbReference type="InterPro" id="IPR002347">
    <property type="entry name" value="SDR_fam"/>
</dbReference>
<proteinExistence type="inferred from homology"/>
<dbReference type="Gene3D" id="3.40.50.720">
    <property type="entry name" value="NAD(P)-binding Rossmann-like Domain"/>
    <property type="match status" value="1"/>
</dbReference>
<dbReference type="SUPFAM" id="SSF51735">
    <property type="entry name" value="NAD(P)-binding Rossmann-fold domains"/>
    <property type="match status" value="1"/>
</dbReference>
<dbReference type="InterPro" id="IPR050259">
    <property type="entry name" value="SDR"/>
</dbReference>
<comment type="similarity">
    <text evidence="1">Belongs to the short-chain dehydrogenases/reductases (SDR) family.</text>
</comment>
<gene>
    <name evidence="2" type="ORF">LBBP_00195</name>
</gene>
<accession>A0A0E3AX59</accession>
<protein>
    <submittedName>
        <fullName evidence="2">KR domain protein</fullName>
    </submittedName>
</protein>
<dbReference type="PATRIC" id="fig|280505.15.peg.191"/>
<dbReference type="PANTHER" id="PTHR42879">
    <property type="entry name" value="3-OXOACYL-(ACYL-CARRIER-PROTEIN) REDUCTASE"/>
    <property type="match status" value="1"/>
</dbReference>